<reference evidence="4 5" key="1">
    <citation type="submission" date="2021-03" db="EMBL/GenBank/DDBJ databases">
        <title>Genomic Encyclopedia of Type Strains, Phase IV (KMG-IV): sequencing the most valuable type-strain genomes for metagenomic binning, comparative biology and taxonomic classification.</title>
        <authorList>
            <person name="Goeker M."/>
        </authorList>
    </citation>
    <scope>NUCLEOTIDE SEQUENCE [LARGE SCALE GENOMIC DNA]</scope>
    <source>
        <strain evidence="4 5">DSM 26427</strain>
    </source>
</reference>
<dbReference type="Pfam" id="PF00353">
    <property type="entry name" value="HemolysinCabind"/>
    <property type="match status" value="4"/>
</dbReference>
<dbReference type="PRINTS" id="PR00313">
    <property type="entry name" value="CABNDNGRPT"/>
</dbReference>
<feature type="region of interest" description="Disordered" evidence="3">
    <location>
        <begin position="233"/>
        <end position="259"/>
    </location>
</feature>
<sequence>MTSSIFNTDSVGTGFRASLASGEIAFVGAGVMVGSTDGTAINGAGDGINVNVRGSVIGQASAISFGTATNHGNNLFVGEDGYVGGFATGISMLSYGGSIDNRGSIWSAGTGIEIRAKSPAGVFSTTEISNNGIIEGNTAVANKSTDALYLVNMGTIEGATYAFSSQSGAADTIINDGTILGDISLGKGSDRYDGSLGVLDGTVFGGDGQDFLIGGKGDESFIGGADADDIDGGAGNDDIAGDGGTDRLTGGAGDDEIYGGSGSDTLDGGIGADFLSGGTGSDLYLVDNVNDVVIEATGGGSDVVFALVSFALEANQYVEQMVFADLSNSGEAVTLTGNTLRQSIIGGAGDDRLDGGGGTDRLTGLIGNDTYIVDGSDTIVEAAGEGIDLVKSTRAYTLVANVENLTLTGALDINGTGNILNNVITGNDGKNTLSGKDGDDMLSGGLGLDKLVGGAGRDSFLFKTALADSNIDRIMDFNIADDTIRLENGIFTVLTHTGALAASAFAINLTGAAGDASDRIIYEKDTGKLFYDADGSGSASGIQFALLSKNLALTAADFIIV</sequence>
<dbReference type="InterPro" id="IPR001343">
    <property type="entry name" value="Hemolysn_Ca-bd"/>
</dbReference>
<keyword evidence="5" id="KW-1185">Reference proteome</keyword>
<dbReference type="InterPro" id="IPR018511">
    <property type="entry name" value="Hemolysin-typ_Ca-bd_CS"/>
</dbReference>
<evidence type="ECO:0000256" key="1">
    <source>
        <dbReference type="ARBA" id="ARBA00004613"/>
    </source>
</evidence>
<dbReference type="EMBL" id="JAGGJV010000005">
    <property type="protein sequence ID" value="MBP1859670.1"/>
    <property type="molecule type" value="Genomic_DNA"/>
</dbReference>
<comment type="subcellular location">
    <subcellularLocation>
        <location evidence="1">Secreted</location>
    </subcellularLocation>
</comment>
<evidence type="ECO:0000256" key="3">
    <source>
        <dbReference type="SAM" id="MobiDB-lite"/>
    </source>
</evidence>
<proteinExistence type="predicted"/>
<comment type="caution">
    <text evidence="4">The sequence shown here is derived from an EMBL/GenBank/DDBJ whole genome shotgun (WGS) entry which is preliminary data.</text>
</comment>
<dbReference type="RefSeq" id="WP_209853695.1">
    <property type="nucleotide sequence ID" value="NZ_JAGGJV010000005.1"/>
</dbReference>
<organism evidence="4 5">
    <name type="scientific">Rhizobium herbae</name>
    <dbReference type="NCBI Taxonomy" id="508661"/>
    <lineage>
        <taxon>Bacteria</taxon>
        <taxon>Pseudomonadati</taxon>
        <taxon>Pseudomonadota</taxon>
        <taxon>Alphaproteobacteria</taxon>
        <taxon>Hyphomicrobiales</taxon>
        <taxon>Rhizobiaceae</taxon>
        <taxon>Rhizobium/Agrobacterium group</taxon>
        <taxon>Rhizobium</taxon>
    </lineage>
</organism>
<dbReference type="PROSITE" id="PS00330">
    <property type="entry name" value="HEMOLYSIN_CALCIUM"/>
    <property type="match status" value="4"/>
</dbReference>
<gene>
    <name evidence="4" type="ORF">J2Z75_003187</name>
</gene>
<dbReference type="InterPro" id="IPR050557">
    <property type="entry name" value="RTX_toxin/Mannuronan_C5-epim"/>
</dbReference>
<evidence type="ECO:0000313" key="4">
    <source>
        <dbReference type="EMBL" id="MBP1859670.1"/>
    </source>
</evidence>
<accession>A0ABS4EP04</accession>
<dbReference type="PANTHER" id="PTHR38340">
    <property type="entry name" value="S-LAYER PROTEIN"/>
    <property type="match status" value="1"/>
</dbReference>
<keyword evidence="2" id="KW-0964">Secreted</keyword>
<dbReference type="Proteomes" id="UP000823786">
    <property type="component" value="Unassembled WGS sequence"/>
</dbReference>
<dbReference type="PANTHER" id="PTHR38340:SF1">
    <property type="entry name" value="S-LAYER PROTEIN"/>
    <property type="match status" value="1"/>
</dbReference>
<dbReference type="InterPro" id="IPR011049">
    <property type="entry name" value="Serralysin-like_metalloprot_C"/>
</dbReference>
<name>A0ABS4EP04_9HYPH</name>
<dbReference type="Gene3D" id="2.150.10.10">
    <property type="entry name" value="Serralysin-like metalloprotease, C-terminal"/>
    <property type="match status" value="3"/>
</dbReference>
<evidence type="ECO:0000256" key="2">
    <source>
        <dbReference type="ARBA" id="ARBA00022525"/>
    </source>
</evidence>
<evidence type="ECO:0000313" key="5">
    <source>
        <dbReference type="Proteomes" id="UP000823786"/>
    </source>
</evidence>
<dbReference type="SUPFAM" id="SSF51120">
    <property type="entry name" value="beta-Roll"/>
    <property type="match status" value="4"/>
</dbReference>
<protein>
    <submittedName>
        <fullName evidence="4">Ca2+-binding RTX toxin-like protein</fullName>
    </submittedName>
</protein>